<reference evidence="1 2" key="1">
    <citation type="submission" date="2024-09" db="EMBL/GenBank/DDBJ databases">
        <authorList>
            <person name="Sun Q."/>
            <person name="Mori K."/>
        </authorList>
    </citation>
    <scope>NUCLEOTIDE SEQUENCE [LARGE SCALE GENOMIC DNA]</scope>
    <source>
        <strain evidence="1 2">JCM 12763</strain>
    </source>
</reference>
<dbReference type="Pfam" id="PF19888">
    <property type="entry name" value="DUF6361"/>
    <property type="match status" value="1"/>
</dbReference>
<keyword evidence="2" id="KW-1185">Reference proteome</keyword>
<comment type="caution">
    <text evidence="1">The sequence shown here is derived from an EMBL/GenBank/DDBJ whole genome shotgun (WGS) entry which is preliminary data.</text>
</comment>
<protein>
    <submittedName>
        <fullName evidence="1">DUF6361 family protein</fullName>
    </submittedName>
</protein>
<dbReference type="RefSeq" id="WP_141338577.1">
    <property type="nucleotide sequence ID" value="NZ_JBHMAX010000017.1"/>
</dbReference>
<proteinExistence type="predicted"/>
<dbReference type="EMBL" id="JBHMAX010000017">
    <property type="protein sequence ID" value="MFB9732374.1"/>
    <property type="molecule type" value="Genomic_DNA"/>
</dbReference>
<gene>
    <name evidence="1" type="ORF">ACFFN0_09990</name>
</gene>
<dbReference type="Proteomes" id="UP001589613">
    <property type="component" value="Unassembled WGS sequence"/>
</dbReference>
<sequence>MASLLAWVDYSSAHRGEMDRLLDAFRDKGTVDELGIGTIRQTFSEVLFPGTSTLHTRARYLLFVPWVVTTVTERRWPVDRALREMRQLEVRLIEALRDGDINGGVIGRDARANLGRMPSVVYWGALSAYGIKRCGHTIEQHHRHAVQRPVSSADEDDIAQLRHVDPCFRQLPAPPDDWLTTANFALTRDEAEFLRDRILDSSSDRFLGWLVQHSHGLYPDLPWDPELVAGLPSGPARVLSHARRFSVLHEGAPILYNLLLAREKNWADGVHDYTERLQAWVDDAETQQALTTWERDDFWRCLAQARWRFRAATRNYVDAWVELVREGGKLVASPEVERLIRDRELQLKGRRSRFVNADALEAWEGGSGMGLMTYRWPQARQLLRDVREGLERTGA</sequence>
<evidence type="ECO:0000313" key="1">
    <source>
        <dbReference type="EMBL" id="MFB9732374.1"/>
    </source>
</evidence>
<name>A0ABV5V3L0_9MICO</name>
<dbReference type="InterPro" id="IPR045941">
    <property type="entry name" value="DUF6361"/>
</dbReference>
<evidence type="ECO:0000313" key="2">
    <source>
        <dbReference type="Proteomes" id="UP001589613"/>
    </source>
</evidence>
<accession>A0ABV5V3L0</accession>
<organism evidence="1 2">
    <name type="scientific">Ornithinimicrobium kibberense</name>
    <dbReference type="NCBI Taxonomy" id="282060"/>
    <lineage>
        <taxon>Bacteria</taxon>
        <taxon>Bacillati</taxon>
        <taxon>Actinomycetota</taxon>
        <taxon>Actinomycetes</taxon>
        <taxon>Micrococcales</taxon>
        <taxon>Ornithinimicrobiaceae</taxon>
        <taxon>Ornithinimicrobium</taxon>
    </lineage>
</organism>